<dbReference type="EMBL" id="MU005775">
    <property type="protein sequence ID" value="KAF2706657.1"/>
    <property type="molecule type" value="Genomic_DNA"/>
</dbReference>
<dbReference type="Proteomes" id="UP000799428">
    <property type="component" value="Unassembled WGS sequence"/>
</dbReference>
<proteinExistence type="predicted"/>
<dbReference type="OrthoDB" id="3596604at2759"/>
<dbReference type="AlphaFoldDB" id="A0A6G1K2P5"/>
<feature type="transmembrane region" description="Helical" evidence="2">
    <location>
        <begin position="227"/>
        <end position="247"/>
    </location>
</feature>
<evidence type="ECO:0000256" key="1">
    <source>
        <dbReference type="SAM" id="MobiDB-lite"/>
    </source>
</evidence>
<protein>
    <submittedName>
        <fullName evidence="3">Uncharacterized protein</fullName>
    </submittedName>
</protein>
<feature type="compositionally biased region" description="Polar residues" evidence="1">
    <location>
        <begin position="86"/>
        <end position="95"/>
    </location>
</feature>
<feature type="transmembrane region" description="Helical" evidence="2">
    <location>
        <begin position="309"/>
        <end position="336"/>
    </location>
</feature>
<keyword evidence="4" id="KW-1185">Reference proteome</keyword>
<keyword evidence="2" id="KW-1133">Transmembrane helix</keyword>
<reference evidence="3" key="1">
    <citation type="journal article" date="2020" name="Stud. Mycol.">
        <title>101 Dothideomycetes genomes: a test case for predicting lifestyles and emergence of pathogens.</title>
        <authorList>
            <person name="Haridas S."/>
            <person name="Albert R."/>
            <person name="Binder M."/>
            <person name="Bloem J."/>
            <person name="Labutti K."/>
            <person name="Salamov A."/>
            <person name="Andreopoulos B."/>
            <person name="Baker S."/>
            <person name="Barry K."/>
            <person name="Bills G."/>
            <person name="Bluhm B."/>
            <person name="Cannon C."/>
            <person name="Castanera R."/>
            <person name="Culley D."/>
            <person name="Daum C."/>
            <person name="Ezra D."/>
            <person name="Gonzalez J."/>
            <person name="Henrissat B."/>
            <person name="Kuo A."/>
            <person name="Liang C."/>
            <person name="Lipzen A."/>
            <person name="Lutzoni F."/>
            <person name="Magnuson J."/>
            <person name="Mondo S."/>
            <person name="Nolan M."/>
            <person name="Ohm R."/>
            <person name="Pangilinan J."/>
            <person name="Park H.-J."/>
            <person name="Ramirez L."/>
            <person name="Alfaro M."/>
            <person name="Sun H."/>
            <person name="Tritt A."/>
            <person name="Yoshinaga Y."/>
            <person name="Zwiers L.-H."/>
            <person name="Turgeon B."/>
            <person name="Goodwin S."/>
            <person name="Spatafora J."/>
            <person name="Crous P."/>
            <person name="Grigoriev I."/>
        </authorList>
    </citation>
    <scope>NUCLEOTIDE SEQUENCE</scope>
    <source>
        <strain evidence="3">CBS 279.74</strain>
    </source>
</reference>
<gene>
    <name evidence="3" type="ORF">K504DRAFT_459067</name>
</gene>
<keyword evidence="2" id="KW-0812">Transmembrane</keyword>
<name>A0A6G1K2P5_9PLEO</name>
<accession>A0A6G1K2P5</accession>
<feature type="compositionally biased region" description="Basic and acidic residues" evidence="1">
    <location>
        <begin position="59"/>
        <end position="71"/>
    </location>
</feature>
<feature type="transmembrane region" description="Helical" evidence="2">
    <location>
        <begin position="188"/>
        <end position="207"/>
    </location>
</feature>
<feature type="region of interest" description="Disordered" evidence="1">
    <location>
        <begin position="1"/>
        <end position="123"/>
    </location>
</feature>
<feature type="transmembrane region" description="Helical" evidence="2">
    <location>
        <begin position="636"/>
        <end position="661"/>
    </location>
</feature>
<evidence type="ECO:0000313" key="3">
    <source>
        <dbReference type="EMBL" id="KAF2706657.1"/>
    </source>
</evidence>
<evidence type="ECO:0000256" key="2">
    <source>
        <dbReference type="SAM" id="Phobius"/>
    </source>
</evidence>
<evidence type="ECO:0000313" key="4">
    <source>
        <dbReference type="Proteomes" id="UP000799428"/>
    </source>
</evidence>
<keyword evidence="2" id="KW-0472">Membrane</keyword>
<feature type="compositionally biased region" description="Basic and acidic residues" evidence="1">
    <location>
        <begin position="96"/>
        <end position="107"/>
    </location>
</feature>
<sequence length="745" mass="84587">MDSDHLSPVSPPTTNDRFGARFNTRRDDSHIADQQPQHPFGDNFPISPPLPQQTFGATLEHRRDSDYHRPDALLPQNSIDPPVSPQDESFGTRTENAIRDVSPDRPYDPSYETPYDPPGDEAQIPMHHMDEPRSATITSPMSSMTNKKGDYGLVNQNTYDSDTRSLLSVAKKYDYHDSRKLLLKTGSYRFFITLVFCVLIALSLKAYEGFKEPLVINKEQVRIFNALMLGLSLGLGLNLASSLRRYAVILRWSLLTKRYVSLEVFDLILGLETLTNVGKLMVISLPGIRKMRFLKKLPWFRDARDDGTRFTWIVCLFWIIINIGAQILVAALSLFWPIDPSNASPILVYGNVTVSDLSRWATDPPGMAWNATALQAAWSYGNEATAYPVFPYNSSQTDLSSLAGTPLYQGDDGMYEYRFLSRNPEHLYTNYMLSTRKVQAKATCQQLETRGQYVTPASGPMYIMAKEQGKDFQEYYLPQRTTGSLSWIGAQFAYCGPRCTNFTVYQDSDQEEIAQPSLFLCENVLSPIEGGENDFDNLKEEDKKHIYSNDEFARIAAGAIAWTGYDLDGWDDRQTRSYLRGSKWSPYPTITKAQVEDLLARYTIGAIAAFDDHGLLYNVTNTNKRPVQGQQLTVDWIWVLSLLGAICFIQFVALMTLISFANNSIIRDESFFSLAMLLRPVVNRIGKEGMNMSGDEIKNHPKLRWKKIRYDYREGQNGEPNQVDIFFQGKDMMDSRRSWASGLYT</sequence>
<organism evidence="3 4">
    <name type="scientific">Pleomassaria siparia CBS 279.74</name>
    <dbReference type="NCBI Taxonomy" id="1314801"/>
    <lineage>
        <taxon>Eukaryota</taxon>
        <taxon>Fungi</taxon>
        <taxon>Dikarya</taxon>
        <taxon>Ascomycota</taxon>
        <taxon>Pezizomycotina</taxon>
        <taxon>Dothideomycetes</taxon>
        <taxon>Pleosporomycetidae</taxon>
        <taxon>Pleosporales</taxon>
        <taxon>Pleomassariaceae</taxon>
        <taxon>Pleomassaria</taxon>
    </lineage>
</organism>